<feature type="transmembrane region" description="Helical" evidence="2">
    <location>
        <begin position="162"/>
        <end position="181"/>
    </location>
</feature>
<dbReference type="AlphaFoldDB" id="A0A316Z2X4"/>
<feature type="transmembrane region" description="Helical" evidence="2">
    <location>
        <begin position="127"/>
        <end position="150"/>
    </location>
</feature>
<feature type="compositionally biased region" description="Low complexity" evidence="1">
    <location>
        <begin position="556"/>
        <end position="578"/>
    </location>
</feature>
<keyword evidence="2" id="KW-0812">Transmembrane</keyword>
<dbReference type="Pfam" id="PF06687">
    <property type="entry name" value="SUR7"/>
    <property type="match status" value="1"/>
</dbReference>
<dbReference type="Proteomes" id="UP000245946">
    <property type="component" value="Unassembled WGS sequence"/>
</dbReference>
<dbReference type="GeneID" id="37271940"/>
<gene>
    <name evidence="3" type="ORF">FA09DRAFT_341080</name>
</gene>
<feature type="compositionally biased region" description="Basic and acidic residues" evidence="1">
    <location>
        <begin position="524"/>
        <end position="542"/>
    </location>
</feature>
<dbReference type="OrthoDB" id="3365245at2759"/>
<protein>
    <submittedName>
        <fullName evidence="3">Pali-domain-containing protein</fullName>
    </submittedName>
</protein>
<dbReference type="GO" id="GO:0035838">
    <property type="term" value="C:growing cell tip"/>
    <property type="evidence" value="ECO:0007669"/>
    <property type="project" value="TreeGrafter"/>
</dbReference>
<sequence length="636" mass="65831">MRAATPGTVLVLAASVCLLLATISTPIIKNFSFLQASAANSNRVVRLGCLGYCAGGTCSPVTLGYDLDGASTLLGVPNLVPANWSNTIIKGLTYTLVLHPVALGAAVAVLIMGLISHCTNGRACCTGVMAGLASSLAILAFGLDCALFIIAKKRIESEGGTATLGAALWLTLAAAVLLFVSTCAFSCGSCCGGGGGRREKKLKDSYGQPAGNGGFVGDQYGERMRMDAIEAERRRKNGGEADLPKFAVYETEHVERLPGNEEQTPLRHDYYDHSQQNYAPYGQEAHHDPYAVHPQQGQYDNSPVTSYAAGVGPGHRRGPSQPSSGMAGYGAHAPGRAASTVSHDAVYTPGVGPQPYRDGTGSGFGTPATMAAVGAGAGAAAGYAAYDSPRRQPTADSGYHQQQSSAYGHPTEGTFGMPVPQRSGSTVSYANQGGSAYGHGVQGGSAYGHGADPSSAYGHAMSPSQTMDAYGAAGGAQRAPSQVAPGGGSRRLPTVPIGDAESRRQPTADDGFGLAVLQAGAAARSRDEEQLRSPTSPHEDAHNAAVNSAFARHLSQHNQQTSQHQQQQQYGHHAQQSSAYHDAEQDGYAYGGEEQAYYAESSGGYGEGSSSAAAPPGYDWHDQQGHGSSGYPQEKR</sequence>
<proteinExistence type="predicted"/>
<dbReference type="InterPro" id="IPR051380">
    <property type="entry name" value="pH-response_reg_palI/RIM9"/>
</dbReference>
<evidence type="ECO:0000313" key="4">
    <source>
        <dbReference type="Proteomes" id="UP000245946"/>
    </source>
</evidence>
<keyword evidence="2" id="KW-1133">Transmembrane helix</keyword>
<dbReference type="GO" id="GO:0032153">
    <property type="term" value="C:cell division site"/>
    <property type="evidence" value="ECO:0007669"/>
    <property type="project" value="TreeGrafter"/>
</dbReference>
<feature type="transmembrane region" description="Helical" evidence="2">
    <location>
        <begin position="6"/>
        <end position="28"/>
    </location>
</feature>
<organism evidence="3 4">
    <name type="scientific">Tilletiopsis washingtonensis</name>
    <dbReference type="NCBI Taxonomy" id="58919"/>
    <lineage>
        <taxon>Eukaryota</taxon>
        <taxon>Fungi</taxon>
        <taxon>Dikarya</taxon>
        <taxon>Basidiomycota</taxon>
        <taxon>Ustilaginomycotina</taxon>
        <taxon>Exobasidiomycetes</taxon>
        <taxon>Entylomatales</taxon>
        <taxon>Entylomatales incertae sedis</taxon>
        <taxon>Tilletiopsis</taxon>
    </lineage>
</organism>
<reference evidence="3 4" key="1">
    <citation type="journal article" date="2018" name="Mol. Biol. Evol.">
        <title>Broad Genomic Sampling Reveals a Smut Pathogenic Ancestry of the Fungal Clade Ustilaginomycotina.</title>
        <authorList>
            <person name="Kijpornyongpan T."/>
            <person name="Mondo S.J."/>
            <person name="Barry K."/>
            <person name="Sandor L."/>
            <person name="Lee J."/>
            <person name="Lipzen A."/>
            <person name="Pangilinan J."/>
            <person name="LaButti K."/>
            <person name="Hainaut M."/>
            <person name="Henrissat B."/>
            <person name="Grigoriev I.V."/>
            <person name="Spatafora J.W."/>
            <person name="Aime M.C."/>
        </authorList>
    </citation>
    <scope>NUCLEOTIDE SEQUENCE [LARGE SCALE GENOMIC DNA]</scope>
    <source>
        <strain evidence="3 4">MCA 4186</strain>
    </source>
</reference>
<keyword evidence="4" id="KW-1185">Reference proteome</keyword>
<keyword evidence="2" id="KW-0472">Membrane</keyword>
<dbReference type="RefSeq" id="XP_025595713.1">
    <property type="nucleotide sequence ID" value="XM_025744396.1"/>
</dbReference>
<feature type="region of interest" description="Disordered" evidence="1">
    <location>
        <begin position="310"/>
        <end position="335"/>
    </location>
</feature>
<dbReference type="InterPro" id="IPR009571">
    <property type="entry name" value="SUR7/Rim9-like_fungi"/>
</dbReference>
<feature type="region of interest" description="Disordered" evidence="1">
    <location>
        <begin position="388"/>
        <end position="408"/>
    </location>
</feature>
<evidence type="ECO:0000313" key="3">
    <source>
        <dbReference type="EMBL" id="PWN95434.1"/>
    </source>
</evidence>
<feature type="region of interest" description="Disordered" evidence="1">
    <location>
        <begin position="468"/>
        <end position="636"/>
    </location>
</feature>
<dbReference type="GO" id="GO:0005886">
    <property type="term" value="C:plasma membrane"/>
    <property type="evidence" value="ECO:0007669"/>
    <property type="project" value="InterPro"/>
</dbReference>
<dbReference type="STRING" id="58919.A0A316Z2X4"/>
<dbReference type="PANTHER" id="PTHR28013">
    <property type="entry name" value="PROTEIN DCV1-RELATED"/>
    <property type="match status" value="1"/>
</dbReference>
<feature type="transmembrane region" description="Helical" evidence="2">
    <location>
        <begin position="92"/>
        <end position="115"/>
    </location>
</feature>
<evidence type="ECO:0000256" key="1">
    <source>
        <dbReference type="SAM" id="MobiDB-lite"/>
    </source>
</evidence>
<evidence type="ECO:0000256" key="2">
    <source>
        <dbReference type="SAM" id="Phobius"/>
    </source>
</evidence>
<feature type="compositionally biased region" description="Low complexity" evidence="1">
    <location>
        <begin position="587"/>
        <end position="618"/>
    </location>
</feature>
<name>A0A316Z2X4_9BASI</name>
<dbReference type="PANTHER" id="PTHR28013:SF4">
    <property type="entry name" value="MARVEL DOMAIN-CONTAINING PROTEIN"/>
    <property type="match status" value="1"/>
</dbReference>
<dbReference type="EMBL" id="KZ819304">
    <property type="protein sequence ID" value="PWN95434.1"/>
    <property type="molecule type" value="Genomic_DNA"/>
</dbReference>
<accession>A0A316Z2X4</accession>